<dbReference type="OrthoDB" id="421002at2759"/>
<accession>A0A2G9TBS4</accession>
<sequence>MKALISPSSRCTYILLPFGIILTCDLAYKRVVELADEQIRVYIFPDSSGAIATEHCTSLLQNYINDKERVVRESCEVALDMAEYENSDELNYATVKS</sequence>
<dbReference type="AlphaFoldDB" id="A0A2G9TBS4"/>
<gene>
    <name evidence="1" type="ORF">TELCIR_23211</name>
</gene>
<name>A0A2G9TBS4_TELCI</name>
<keyword evidence="2" id="KW-1185">Reference proteome</keyword>
<reference evidence="1 2" key="1">
    <citation type="submission" date="2015-09" db="EMBL/GenBank/DDBJ databases">
        <title>Draft genome of the parasitic nematode Teladorsagia circumcincta isolate WARC Sus (inbred).</title>
        <authorList>
            <person name="Mitreva M."/>
        </authorList>
    </citation>
    <scope>NUCLEOTIDE SEQUENCE [LARGE SCALE GENOMIC DNA]</scope>
    <source>
        <strain evidence="1 2">S</strain>
    </source>
</reference>
<proteinExistence type="predicted"/>
<protein>
    <submittedName>
        <fullName evidence="1">Uncharacterized protein</fullName>
    </submittedName>
</protein>
<organism evidence="1 2">
    <name type="scientific">Teladorsagia circumcincta</name>
    <name type="common">Brown stomach worm</name>
    <name type="synonym">Ostertagia circumcincta</name>
    <dbReference type="NCBI Taxonomy" id="45464"/>
    <lineage>
        <taxon>Eukaryota</taxon>
        <taxon>Metazoa</taxon>
        <taxon>Ecdysozoa</taxon>
        <taxon>Nematoda</taxon>
        <taxon>Chromadorea</taxon>
        <taxon>Rhabditida</taxon>
        <taxon>Rhabditina</taxon>
        <taxon>Rhabditomorpha</taxon>
        <taxon>Strongyloidea</taxon>
        <taxon>Trichostrongylidae</taxon>
        <taxon>Teladorsagia</taxon>
    </lineage>
</organism>
<evidence type="ECO:0000313" key="2">
    <source>
        <dbReference type="Proteomes" id="UP000230423"/>
    </source>
</evidence>
<dbReference type="Proteomes" id="UP000230423">
    <property type="component" value="Unassembled WGS sequence"/>
</dbReference>
<dbReference type="EMBL" id="KZ386286">
    <property type="protein sequence ID" value="PIO55403.1"/>
    <property type="molecule type" value="Genomic_DNA"/>
</dbReference>
<evidence type="ECO:0000313" key="1">
    <source>
        <dbReference type="EMBL" id="PIO55403.1"/>
    </source>
</evidence>